<gene>
    <name evidence="1" type="ORF">APZ18_13015</name>
</gene>
<dbReference type="Pfam" id="PF14070">
    <property type="entry name" value="YjfB_motility"/>
    <property type="match status" value="1"/>
</dbReference>
<evidence type="ECO:0000313" key="1">
    <source>
        <dbReference type="EMBL" id="KQC84227.1"/>
    </source>
</evidence>
<accession>A0AAW3JME3</accession>
<dbReference type="AlphaFoldDB" id="A0AAW3JME3"/>
<comment type="caution">
    <text evidence="1">The sequence shown here is derived from an EMBL/GenBank/DDBJ whole genome shotgun (WGS) entry which is preliminary data.</text>
</comment>
<dbReference type="Proteomes" id="UP000050833">
    <property type="component" value="Unassembled WGS sequence"/>
</dbReference>
<dbReference type="InterPro" id="IPR025906">
    <property type="entry name" value="YjfB_motility"/>
</dbReference>
<dbReference type="EMBL" id="LLKB01000006">
    <property type="protein sequence ID" value="KQC84227.1"/>
    <property type="molecule type" value="Genomic_DNA"/>
</dbReference>
<dbReference type="RefSeq" id="WP_022015368.1">
    <property type="nucleotide sequence ID" value="NZ_DBGBRS010000200.1"/>
</dbReference>
<evidence type="ECO:0008006" key="3">
    <source>
        <dbReference type="Google" id="ProtNLM"/>
    </source>
</evidence>
<reference evidence="1 2" key="1">
    <citation type="submission" date="2015-10" db="EMBL/GenBank/DDBJ databases">
        <title>Butyribacter intestini gen. nov., sp. nov., a butyric acid-producing bacterium of the family Lachnospiraceae isolated from the human faeces.</title>
        <authorList>
            <person name="Zou Y."/>
            <person name="Xue W."/>
            <person name="Luo G."/>
            <person name="Lv M."/>
        </authorList>
    </citation>
    <scope>NUCLEOTIDE SEQUENCE [LARGE SCALE GENOMIC DNA]</scope>
    <source>
        <strain evidence="1 2">TF01-11</strain>
    </source>
</reference>
<proteinExistence type="predicted"/>
<protein>
    <recommendedName>
        <fullName evidence="3">Motility protein</fullName>
    </recommendedName>
</protein>
<name>A0AAW3JME3_9FIRM</name>
<organism evidence="1 2">
    <name type="scientific">Butyribacter intestini</name>
    <dbReference type="NCBI Taxonomy" id="1703332"/>
    <lineage>
        <taxon>Bacteria</taxon>
        <taxon>Bacillati</taxon>
        <taxon>Bacillota</taxon>
        <taxon>Clostridia</taxon>
        <taxon>Lachnospirales</taxon>
        <taxon>Lachnospiraceae</taxon>
        <taxon>Butyribacter</taxon>
    </lineage>
</organism>
<keyword evidence="2" id="KW-1185">Reference proteome</keyword>
<evidence type="ECO:0000313" key="2">
    <source>
        <dbReference type="Proteomes" id="UP000050833"/>
    </source>
</evidence>
<sequence>MDIAALSMGISQADVINNVETAVLAKSLDTMKESGAGLIDMMNRSAMERSVNPELGANIDITI</sequence>